<evidence type="ECO:0000259" key="1">
    <source>
        <dbReference type="Pfam" id="PF08241"/>
    </source>
</evidence>
<dbReference type="CDD" id="cd02440">
    <property type="entry name" value="AdoMet_MTases"/>
    <property type="match status" value="1"/>
</dbReference>
<dbReference type="RefSeq" id="WP_271054200.1">
    <property type="nucleotide sequence ID" value="NZ_JAQIIO010000004.1"/>
</dbReference>
<dbReference type="GO" id="GO:0032259">
    <property type="term" value="P:methylation"/>
    <property type="evidence" value="ECO:0007669"/>
    <property type="project" value="UniProtKB-KW"/>
</dbReference>
<dbReference type="InterPro" id="IPR013216">
    <property type="entry name" value="Methyltransf_11"/>
</dbReference>
<keyword evidence="2" id="KW-0489">Methyltransferase</keyword>
<dbReference type="PANTHER" id="PTHR43591:SF24">
    <property type="entry name" value="2-METHOXY-6-POLYPRENYL-1,4-BENZOQUINOL METHYLASE, MITOCHONDRIAL"/>
    <property type="match status" value="1"/>
</dbReference>
<keyword evidence="2" id="KW-0808">Transferase</keyword>
<dbReference type="PANTHER" id="PTHR43591">
    <property type="entry name" value="METHYLTRANSFERASE"/>
    <property type="match status" value="1"/>
</dbReference>
<gene>
    <name evidence="2" type="ORF">O2N63_10430</name>
</gene>
<name>A0ABT4W1W2_9RHOB</name>
<dbReference type="InterPro" id="IPR029063">
    <property type="entry name" value="SAM-dependent_MTases_sf"/>
</dbReference>
<accession>A0ABT4W1W2</accession>
<dbReference type="EMBL" id="JAQIIO010000004">
    <property type="protein sequence ID" value="MDA5094501.1"/>
    <property type="molecule type" value="Genomic_DNA"/>
</dbReference>
<comment type="caution">
    <text evidence="2">The sequence shown here is derived from an EMBL/GenBank/DDBJ whole genome shotgun (WGS) entry which is preliminary data.</text>
</comment>
<dbReference type="Pfam" id="PF08241">
    <property type="entry name" value="Methyltransf_11"/>
    <property type="match status" value="1"/>
</dbReference>
<dbReference type="Gene3D" id="3.40.50.150">
    <property type="entry name" value="Vaccinia Virus protein VP39"/>
    <property type="match status" value="1"/>
</dbReference>
<dbReference type="Proteomes" id="UP001528040">
    <property type="component" value="Unassembled WGS sequence"/>
</dbReference>
<evidence type="ECO:0000313" key="2">
    <source>
        <dbReference type="EMBL" id="MDA5094501.1"/>
    </source>
</evidence>
<sequence>MSEDQGPDTFAALEKREWAKTDVATSYAMVFSKAADMVVPTLVKAVGAGPRTNALDLCCGHGNVAAGLVNAGARVTGLDFSPAMLGMAREAVPEARFVEGDAMALDFEDQTFDAVTIGFGIPHVPDPPKVFAEARRVLRPGGRLAFSVWCGPEVDTALGYVFHAIGQFGAPGIDLPPGPGANDYADPVLAFPALEKVGFSELRQFTVASEWQVNDPGDPYDFFYEGTARGGALLRPQPSENAAAIRAAVVSKVLENHGAGPHWNVPIPAIVTSAVAIEK</sequence>
<feature type="domain" description="Methyltransferase type 11" evidence="1">
    <location>
        <begin position="55"/>
        <end position="146"/>
    </location>
</feature>
<dbReference type="GO" id="GO:0008168">
    <property type="term" value="F:methyltransferase activity"/>
    <property type="evidence" value="ECO:0007669"/>
    <property type="project" value="UniProtKB-KW"/>
</dbReference>
<protein>
    <submittedName>
        <fullName evidence="2">Methyltransferase domain-containing protein</fullName>
    </submittedName>
</protein>
<dbReference type="SUPFAM" id="SSF53335">
    <property type="entry name" value="S-adenosyl-L-methionine-dependent methyltransferases"/>
    <property type="match status" value="1"/>
</dbReference>
<keyword evidence="3" id="KW-1185">Reference proteome</keyword>
<organism evidence="2 3">
    <name type="scientific">Aliiroseovarius salicola</name>
    <dbReference type="NCBI Taxonomy" id="3009082"/>
    <lineage>
        <taxon>Bacteria</taxon>
        <taxon>Pseudomonadati</taxon>
        <taxon>Pseudomonadota</taxon>
        <taxon>Alphaproteobacteria</taxon>
        <taxon>Rhodobacterales</taxon>
        <taxon>Paracoccaceae</taxon>
        <taxon>Aliiroseovarius</taxon>
    </lineage>
</organism>
<evidence type="ECO:0000313" key="3">
    <source>
        <dbReference type="Proteomes" id="UP001528040"/>
    </source>
</evidence>
<proteinExistence type="predicted"/>
<reference evidence="2 3" key="1">
    <citation type="submission" date="2023-01" db="EMBL/GenBank/DDBJ databases">
        <authorList>
            <person name="Yoon J.-W."/>
        </authorList>
    </citation>
    <scope>NUCLEOTIDE SEQUENCE [LARGE SCALE GENOMIC DNA]</scope>
    <source>
        <strain evidence="2 3">KMU-50</strain>
    </source>
</reference>